<evidence type="ECO:0000313" key="2">
    <source>
        <dbReference type="EMBL" id="KIW05627.1"/>
    </source>
</evidence>
<keyword evidence="1" id="KW-0812">Transmembrane</keyword>
<dbReference type="InParanoid" id="A0A0D1YY64"/>
<dbReference type="VEuPathDB" id="FungiDB:PV09_03498"/>
<sequence length="80" mass="9089">MSSAQDPSIIQYVPSPGLGYELGIMFGFIALMIICQYAFHLWFKAHMRKEERLEREKVAELKAKGYLAHDQRIELGGSTA</sequence>
<protein>
    <recommendedName>
        <fullName evidence="4">Copper transporter</fullName>
    </recommendedName>
</protein>
<name>A0A0D1YY64_9PEZI</name>
<organism evidence="2 3">
    <name type="scientific">Verruconis gallopava</name>
    <dbReference type="NCBI Taxonomy" id="253628"/>
    <lineage>
        <taxon>Eukaryota</taxon>
        <taxon>Fungi</taxon>
        <taxon>Dikarya</taxon>
        <taxon>Ascomycota</taxon>
        <taxon>Pezizomycotina</taxon>
        <taxon>Dothideomycetes</taxon>
        <taxon>Pleosporomycetidae</taxon>
        <taxon>Venturiales</taxon>
        <taxon>Sympoventuriaceae</taxon>
        <taxon>Verruconis</taxon>
    </lineage>
</organism>
<evidence type="ECO:0008006" key="4">
    <source>
        <dbReference type="Google" id="ProtNLM"/>
    </source>
</evidence>
<dbReference type="Proteomes" id="UP000053259">
    <property type="component" value="Unassembled WGS sequence"/>
</dbReference>
<reference evidence="2 3" key="1">
    <citation type="submission" date="2015-01" db="EMBL/GenBank/DDBJ databases">
        <title>The Genome Sequence of Ochroconis gallopava CBS43764.</title>
        <authorList>
            <consortium name="The Broad Institute Genomics Platform"/>
            <person name="Cuomo C."/>
            <person name="de Hoog S."/>
            <person name="Gorbushina A."/>
            <person name="Stielow B."/>
            <person name="Teixiera M."/>
            <person name="Abouelleil A."/>
            <person name="Chapman S.B."/>
            <person name="Priest M."/>
            <person name="Young S.K."/>
            <person name="Wortman J."/>
            <person name="Nusbaum C."/>
            <person name="Birren B."/>
        </authorList>
    </citation>
    <scope>NUCLEOTIDE SEQUENCE [LARGE SCALE GENOMIC DNA]</scope>
    <source>
        <strain evidence="2 3">CBS 43764</strain>
    </source>
</reference>
<dbReference type="HOGENOM" id="CLU_2543002_0_0_1"/>
<proteinExistence type="predicted"/>
<evidence type="ECO:0000313" key="3">
    <source>
        <dbReference type="Proteomes" id="UP000053259"/>
    </source>
</evidence>
<keyword evidence="3" id="KW-1185">Reference proteome</keyword>
<dbReference type="RefSeq" id="XP_016215496.1">
    <property type="nucleotide sequence ID" value="XM_016356703.1"/>
</dbReference>
<dbReference type="GeneID" id="27311471"/>
<keyword evidence="1" id="KW-0472">Membrane</keyword>
<evidence type="ECO:0000256" key="1">
    <source>
        <dbReference type="SAM" id="Phobius"/>
    </source>
</evidence>
<keyword evidence="1" id="KW-1133">Transmembrane helix</keyword>
<feature type="transmembrane region" description="Helical" evidence="1">
    <location>
        <begin position="22"/>
        <end position="43"/>
    </location>
</feature>
<gene>
    <name evidence="2" type="ORF">PV09_03498</name>
</gene>
<dbReference type="EMBL" id="KN847537">
    <property type="protein sequence ID" value="KIW05627.1"/>
    <property type="molecule type" value="Genomic_DNA"/>
</dbReference>
<dbReference type="STRING" id="253628.A0A0D1YY64"/>
<dbReference type="OrthoDB" id="3436553at2759"/>
<dbReference type="AlphaFoldDB" id="A0A0D1YY64"/>
<accession>A0A0D1YY64</accession>